<evidence type="ECO:0000313" key="1">
    <source>
        <dbReference type="EMBL" id="OMJ09978.1"/>
    </source>
</evidence>
<reference evidence="1 2" key="1">
    <citation type="submission" date="2017-01" db="EMBL/GenBank/DDBJ databases">
        <authorList>
            <person name="Mah S.A."/>
            <person name="Swanson W.J."/>
            <person name="Moy G.W."/>
            <person name="Vacquier V.D."/>
        </authorList>
    </citation>
    <scope>NUCLEOTIDE SEQUENCE [LARGE SCALE GENOMIC DNA]</scope>
    <source>
        <strain evidence="1 2">GSMNP</strain>
    </source>
</reference>
<evidence type="ECO:0000313" key="2">
    <source>
        <dbReference type="Proteomes" id="UP000187283"/>
    </source>
</evidence>
<dbReference type="Proteomes" id="UP000187283">
    <property type="component" value="Unassembled WGS sequence"/>
</dbReference>
<name>A0A1R1X5Q6_9FUNG</name>
<dbReference type="AlphaFoldDB" id="A0A1R1X5Q6"/>
<protein>
    <submittedName>
        <fullName evidence="1">Uncharacterized protein</fullName>
    </submittedName>
</protein>
<organism evidence="1 2">
    <name type="scientific">Smittium culicis</name>
    <dbReference type="NCBI Taxonomy" id="133412"/>
    <lineage>
        <taxon>Eukaryota</taxon>
        <taxon>Fungi</taxon>
        <taxon>Fungi incertae sedis</taxon>
        <taxon>Zoopagomycota</taxon>
        <taxon>Kickxellomycotina</taxon>
        <taxon>Harpellomycetes</taxon>
        <taxon>Harpellales</taxon>
        <taxon>Legeriomycetaceae</taxon>
        <taxon>Smittium</taxon>
    </lineage>
</organism>
<gene>
    <name evidence="1" type="ORF">AYI70_g10612</name>
</gene>
<proteinExistence type="predicted"/>
<sequence>MSKYPEVINIIKDVELLSSRSECPENSDFENAVIPSSSSKIKNMDSGDLTEEKLDSLEKLIKKAEYLLKSSEEIPKYRSKFDDLEHEIKKIDSLLQESHSSSKQSI</sequence>
<dbReference type="OrthoDB" id="10380434at2759"/>
<keyword evidence="2" id="KW-1185">Reference proteome</keyword>
<accession>A0A1R1X5Q6</accession>
<dbReference type="EMBL" id="LSSN01005224">
    <property type="protein sequence ID" value="OMJ09978.1"/>
    <property type="molecule type" value="Genomic_DNA"/>
</dbReference>
<comment type="caution">
    <text evidence="1">The sequence shown here is derived from an EMBL/GenBank/DDBJ whole genome shotgun (WGS) entry which is preliminary data.</text>
</comment>